<dbReference type="Pfam" id="PF00059">
    <property type="entry name" value="Lectin_C"/>
    <property type="match status" value="1"/>
</dbReference>
<feature type="domain" description="BPTI/Kunitz inhibitor" evidence="5">
    <location>
        <begin position="178"/>
        <end position="228"/>
    </location>
</feature>
<dbReference type="PRINTS" id="PR00759">
    <property type="entry name" value="BASICPTASE"/>
</dbReference>
<dbReference type="STRING" id="1965070.A0A3S3PCV7"/>
<dbReference type="InterPro" id="IPR001304">
    <property type="entry name" value="C-type_lectin-like"/>
</dbReference>
<dbReference type="AlphaFoldDB" id="A0A3S3PCV7"/>
<comment type="caution">
    <text evidence="6">The sequence shown here is derived from an EMBL/GenBank/DDBJ whole genome shotgun (WGS) entry which is preliminary data.</text>
</comment>
<keyword evidence="1" id="KW-0646">Protease inhibitor</keyword>
<dbReference type="Gene3D" id="4.10.410.10">
    <property type="entry name" value="Pancreatic trypsin inhibitor Kunitz domain"/>
    <property type="match status" value="1"/>
</dbReference>
<organism evidence="6 8">
    <name type="scientific">Dinothrombium tinctorium</name>
    <dbReference type="NCBI Taxonomy" id="1965070"/>
    <lineage>
        <taxon>Eukaryota</taxon>
        <taxon>Metazoa</taxon>
        <taxon>Ecdysozoa</taxon>
        <taxon>Arthropoda</taxon>
        <taxon>Chelicerata</taxon>
        <taxon>Arachnida</taxon>
        <taxon>Acari</taxon>
        <taxon>Acariformes</taxon>
        <taxon>Trombidiformes</taxon>
        <taxon>Prostigmata</taxon>
        <taxon>Anystina</taxon>
        <taxon>Parasitengona</taxon>
        <taxon>Trombidioidea</taxon>
        <taxon>Trombidiidae</taxon>
        <taxon>Dinothrombium</taxon>
    </lineage>
</organism>
<evidence type="ECO:0000256" key="1">
    <source>
        <dbReference type="ARBA" id="ARBA00022690"/>
    </source>
</evidence>
<name>A0A3S3PCV7_9ACAR</name>
<evidence type="ECO:0000256" key="2">
    <source>
        <dbReference type="ARBA" id="ARBA00022900"/>
    </source>
</evidence>
<evidence type="ECO:0000256" key="3">
    <source>
        <dbReference type="SAM" id="Coils"/>
    </source>
</evidence>
<dbReference type="EMBL" id="NCKU01004443">
    <property type="protein sequence ID" value="RWS05931.1"/>
    <property type="molecule type" value="Genomic_DNA"/>
</dbReference>
<dbReference type="GO" id="GO:0004867">
    <property type="term" value="F:serine-type endopeptidase inhibitor activity"/>
    <property type="evidence" value="ECO:0007669"/>
    <property type="project" value="UniProtKB-KW"/>
</dbReference>
<sequence>MNASMLSIHSEEELDYVETLLDSSQTYWLGAIQLANSLPSFIWLDGSAFDFAKWKLGFPKTEKGRRCVAIAMDINGWWEENCESNFRQICQKTNDSLDLFFDKKFSNHFISALAKNQLLLRDKMTAIENEHENMRENIIEDLKSLEEMRSDETIKTLAVEEEESDEIERKRKEKKVNCTEPVNSGQCDKDIIRVYYDHKTTTCKAFSYSGCGGNSNRFISVKNCYRLCHPYYQQQMLKRQQKITKASATETFPDILTLITESTKTVSATKSSNGCLITHRSSN</sequence>
<dbReference type="InterPro" id="IPR020901">
    <property type="entry name" value="Prtase_inh_Kunz-CS"/>
</dbReference>
<dbReference type="SUPFAM" id="SSF56436">
    <property type="entry name" value="C-type lectin-like"/>
    <property type="match status" value="1"/>
</dbReference>
<evidence type="ECO:0000313" key="7">
    <source>
        <dbReference type="EMBL" id="RWS06174.1"/>
    </source>
</evidence>
<keyword evidence="8" id="KW-1185">Reference proteome</keyword>
<dbReference type="InterPro" id="IPR016186">
    <property type="entry name" value="C-type_lectin-like/link_sf"/>
</dbReference>
<keyword evidence="2" id="KW-0722">Serine protease inhibitor</keyword>
<dbReference type="InterPro" id="IPR036880">
    <property type="entry name" value="Kunitz_BPTI_sf"/>
</dbReference>
<feature type="domain" description="C-type lectin" evidence="4">
    <location>
        <begin position="1"/>
        <end position="91"/>
    </location>
</feature>
<dbReference type="PROSITE" id="PS00280">
    <property type="entry name" value="BPTI_KUNITZ_1"/>
    <property type="match status" value="1"/>
</dbReference>
<evidence type="ECO:0000259" key="5">
    <source>
        <dbReference type="PROSITE" id="PS50279"/>
    </source>
</evidence>
<keyword evidence="3" id="KW-0175">Coiled coil</keyword>
<dbReference type="SMART" id="SM00131">
    <property type="entry name" value="KU"/>
    <property type="match status" value="1"/>
</dbReference>
<protein>
    <submittedName>
        <fullName evidence="6">Papilin-like protein</fullName>
    </submittedName>
</protein>
<dbReference type="Pfam" id="PF00014">
    <property type="entry name" value="Kunitz_BPTI"/>
    <property type="match status" value="1"/>
</dbReference>
<dbReference type="PANTHER" id="PTHR10083">
    <property type="entry name" value="KUNITZ-TYPE PROTEASE INHIBITOR-RELATED"/>
    <property type="match status" value="1"/>
</dbReference>
<feature type="coiled-coil region" evidence="3">
    <location>
        <begin position="128"/>
        <end position="177"/>
    </location>
</feature>
<dbReference type="InterPro" id="IPR050098">
    <property type="entry name" value="TFPI/VKTCI-like"/>
</dbReference>
<dbReference type="SUPFAM" id="SSF57362">
    <property type="entry name" value="BPTI-like"/>
    <property type="match status" value="1"/>
</dbReference>
<dbReference type="InterPro" id="IPR016187">
    <property type="entry name" value="CTDL_fold"/>
</dbReference>
<dbReference type="InterPro" id="IPR002223">
    <property type="entry name" value="Kunitz_BPTI"/>
</dbReference>
<reference evidence="6 8" key="1">
    <citation type="journal article" date="2018" name="Gigascience">
        <title>Genomes of trombidid mites reveal novel predicted allergens and laterally-transferred genes associated with secondary metabolism.</title>
        <authorList>
            <person name="Dong X."/>
            <person name="Chaisiri K."/>
            <person name="Xia D."/>
            <person name="Armstrong S.D."/>
            <person name="Fang Y."/>
            <person name="Donnelly M.J."/>
            <person name="Kadowaki T."/>
            <person name="McGarry J.W."/>
            <person name="Darby A.C."/>
            <person name="Makepeace B.L."/>
        </authorList>
    </citation>
    <scope>NUCLEOTIDE SEQUENCE [LARGE SCALE GENOMIC DNA]</scope>
    <source>
        <strain evidence="6">UoL-WK</strain>
    </source>
</reference>
<dbReference type="Gene3D" id="3.10.100.10">
    <property type="entry name" value="Mannose-Binding Protein A, subunit A"/>
    <property type="match status" value="1"/>
</dbReference>
<reference evidence="6" key="2">
    <citation type="submission" date="2018-11" db="EMBL/GenBank/DDBJ databases">
        <title>Trombidioid mite genomics.</title>
        <authorList>
            <person name="Dong X."/>
        </authorList>
    </citation>
    <scope>NUCLEOTIDE SEQUENCE</scope>
    <source>
        <strain evidence="6">UoL-WK</strain>
    </source>
</reference>
<dbReference type="PROSITE" id="PS50041">
    <property type="entry name" value="C_TYPE_LECTIN_2"/>
    <property type="match status" value="1"/>
</dbReference>
<dbReference type="CDD" id="cd00037">
    <property type="entry name" value="CLECT"/>
    <property type="match status" value="1"/>
</dbReference>
<dbReference type="EMBL" id="NCKU01004295">
    <property type="protein sequence ID" value="RWS06174.1"/>
    <property type="molecule type" value="Genomic_DNA"/>
</dbReference>
<proteinExistence type="predicted"/>
<evidence type="ECO:0000313" key="6">
    <source>
        <dbReference type="EMBL" id="RWS05931.1"/>
    </source>
</evidence>
<evidence type="ECO:0000259" key="4">
    <source>
        <dbReference type="PROSITE" id="PS50041"/>
    </source>
</evidence>
<dbReference type="OrthoDB" id="4473401at2759"/>
<accession>A0A3S3PCV7</accession>
<gene>
    <name evidence="7" type="ORF">B4U79_06103</name>
    <name evidence="6" type="ORF">B4U79_15390</name>
</gene>
<evidence type="ECO:0000313" key="8">
    <source>
        <dbReference type="Proteomes" id="UP000285301"/>
    </source>
</evidence>
<dbReference type="Proteomes" id="UP000285301">
    <property type="component" value="Unassembled WGS sequence"/>
</dbReference>
<dbReference type="PROSITE" id="PS50279">
    <property type="entry name" value="BPTI_KUNITZ_2"/>
    <property type="match status" value="1"/>
</dbReference>